<reference evidence="9" key="1">
    <citation type="submission" date="2021-06" db="EMBL/GenBank/DDBJ databases">
        <authorList>
            <person name="Kallberg Y."/>
            <person name="Tangrot J."/>
            <person name="Rosling A."/>
        </authorList>
    </citation>
    <scope>NUCLEOTIDE SEQUENCE</scope>
    <source>
        <strain evidence="9">MA453B</strain>
    </source>
</reference>
<dbReference type="Gene3D" id="2.130.10.10">
    <property type="entry name" value="YVTN repeat-like/Quinoprotein amine dehydrogenase"/>
    <property type="match status" value="2"/>
</dbReference>
<evidence type="ECO:0000256" key="3">
    <source>
        <dbReference type="ARBA" id="ARBA00022574"/>
    </source>
</evidence>
<evidence type="ECO:0000313" key="9">
    <source>
        <dbReference type="EMBL" id="CAG8738253.1"/>
    </source>
</evidence>
<gene>
    <name evidence="9" type="ORF">DERYTH_LOCUS15761</name>
</gene>
<keyword evidence="10" id="KW-1185">Reference proteome</keyword>
<keyword evidence="5" id="KW-0539">Nucleus</keyword>
<organism evidence="9 10">
    <name type="scientific">Dentiscutata erythropus</name>
    <dbReference type="NCBI Taxonomy" id="1348616"/>
    <lineage>
        <taxon>Eukaryota</taxon>
        <taxon>Fungi</taxon>
        <taxon>Fungi incertae sedis</taxon>
        <taxon>Mucoromycota</taxon>
        <taxon>Glomeromycotina</taxon>
        <taxon>Glomeromycetes</taxon>
        <taxon>Diversisporales</taxon>
        <taxon>Gigasporaceae</taxon>
        <taxon>Dentiscutata</taxon>
    </lineage>
</organism>
<dbReference type="PROSITE" id="PS50294">
    <property type="entry name" value="WD_REPEATS_REGION"/>
    <property type="match status" value="1"/>
</dbReference>
<dbReference type="SMART" id="SM00320">
    <property type="entry name" value="WD40"/>
    <property type="match status" value="7"/>
</dbReference>
<feature type="repeat" description="WD" evidence="8">
    <location>
        <begin position="140"/>
        <end position="181"/>
    </location>
</feature>
<protein>
    <recommendedName>
        <fullName evidence="6">WD repeat-containing protein JIP5</fullName>
    </recommendedName>
    <alternativeName>
        <fullName evidence="7">WD repeat-containing protein jip5</fullName>
    </alternativeName>
</protein>
<evidence type="ECO:0000256" key="2">
    <source>
        <dbReference type="ARBA" id="ARBA00007625"/>
    </source>
</evidence>
<dbReference type="PANTHER" id="PTHR44019">
    <property type="entry name" value="WD REPEAT-CONTAINING PROTEIN 55"/>
    <property type="match status" value="1"/>
</dbReference>
<dbReference type="InterPro" id="IPR015943">
    <property type="entry name" value="WD40/YVTN_repeat-like_dom_sf"/>
</dbReference>
<dbReference type="InterPro" id="IPR019775">
    <property type="entry name" value="WD40_repeat_CS"/>
</dbReference>
<proteinExistence type="inferred from homology"/>
<evidence type="ECO:0000256" key="5">
    <source>
        <dbReference type="ARBA" id="ARBA00023242"/>
    </source>
</evidence>
<evidence type="ECO:0000256" key="6">
    <source>
        <dbReference type="ARBA" id="ARBA00039238"/>
    </source>
</evidence>
<feature type="repeat" description="WD" evidence="8">
    <location>
        <begin position="56"/>
        <end position="97"/>
    </location>
</feature>
<dbReference type="Proteomes" id="UP000789405">
    <property type="component" value="Unassembled WGS sequence"/>
</dbReference>
<sequence>MSQILQPNPLKFDNQVFDLAFHPQQNIIASGLITGEIFCHRYFCETDAENVNLLSIRPHKKSCRGLEFSYDGTALFSVSKDKSIQVIDLETGKVLTKKRDAHDKPINCILRLNENSLATGDDDGCIKIWDTRTGNQLMEYSDHEDFISDFSFRDDIKILVSTSGDGTLSVYDIRKPNLLAMSDNQDDELLSVTVVKNGRKVITGTQDGVINLFSWEKWGDSNDRIVGHPSSVDTIVKITEDLVCTGSSDGILRVVEILPNKFHGVIGDHGDFPIECIRKSFDSTFLASCSHDNFVKFWDIRYLYEDKTDGHSDETDIKMESIDFDTDYNNKGKGKSMSTIGQSNNFFADFDTPP</sequence>
<dbReference type="InterPro" id="IPR017422">
    <property type="entry name" value="WDR55"/>
</dbReference>
<feature type="non-terminal residue" evidence="9">
    <location>
        <position position="1"/>
    </location>
</feature>
<dbReference type="PIRSF" id="PIRSF038169">
    <property type="entry name" value="WD_repeat_p55"/>
    <property type="match status" value="1"/>
</dbReference>
<evidence type="ECO:0000256" key="1">
    <source>
        <dbReference type="ARBA" id="ARBA00004123"/>
    </source>
</evidence>
<dbReference type="PANTHER" id="PTHR44019:SF20">
    <property type="entry name" value="WD REPEAT-CONTAINING PROTEIN 55"/>
    <property type="match status" value="1"/>
</dbReference>
<dbReference type="InterPro" id="IPR001680">
    <property type="entry name" value="WD40_rpt"/>
</dbReference>
<comment type="caution">
    <text evidence="9">The sequence shown here is derived from an EMBL/GenBank/DDBJ whole genome shotgun (WGS) entry which is preliminary data.</text>
</comment>
<dbReference type="PROSITE" id="PS50082">
    <property type="entry name" value="WD_REPEATS_2"/>
    <property type="match status" value="3"/>
</dbReference>
<keyword evidence="3 8" id="KW-0853">WD repeat</keyword>
<evidence type="ECO:0000256" key="4">
    <source>
        <dbReference type="ARBA" id="ARBA00022737"/>
    </source>
</evidence>
<dbReference type="PRINTS" id="PR00320">
    <property type="entry name" value="GPROTEINBRPT"/>
</dbReference>
<dbReference type="InterPro" id="IPR036322">
    <property type="entry name" value="WD40_repeat_dom_sf"/>
</dbReference>
<dbReference type="OrthoDB" id="2288928at2759"/>
<comment type="subcellular location">
    <subcellularLocation>
        <location evidence="1">Nucleus</location>
    </subcellularLocation>
</comment>
<dbReference type="Pfam" id="PF24796">
    <property type="entry name" value="WDR55"/>
    <property type="match status" value="1"/>
</dbReference>
<evidence type="ECO:0000256" key="8">
    <source>
        <dbReference type="PROSITE-ProRule" id="PRU00221"/>
    </source>
</evidence>
<comment type="similarity">
    <text evidence="2">Belongs to the WD repeat WDR55 family.</text>
</comment>
<evidence type="ECO:0000256" key="7">
    <source>
        <dbReference type="ARBA" id="ARBA00039514"/>
    </source>
</evidence>
<evidence type="ECO:0000313" key="10">
    <source>
        <dbReference type="Proteomes" id="UP000789405"/>
    </source>
</evidence>
<dbReference type="GO" id="GO:0005634">
    <property type="term" value="C:nucleus"/>
    <property type="evidence" value="ECO:0007669"/>
    <property type="project" value="UniProtKB-SubCell"/>
</dbReference>
<keyword evidence="4" id="KW-0677">Repeat</keyword>
<dbReference type="SUPFAM" id="SSF50978">
    <property type="entry name" value="WD40 repeat-like"/>
    <property type="match status" value="1"/>
</dbReference>
<dbReference type="EMBL" id="CAJVPY010013064">
    <property type="protein sequence ID" value="CAG8738253.1"/>
    <property type="molecule type" value="Genomic_DNA"/>
</dbReference>
<dbReference type="InterPro" id="IPR050505">
    <property type="entry name" value="WDR55/POC1"/>
</dbReference>
<accession>A0A9N9II82</accession>
<name>A0A9N9II82_9GLOM</name>
<dbReference type="InterPro" id="IPR020472">
    <property type="entry name" value="WD40_PAC1"/>
</dbReference>
<feature type="repeat" description="WD" evidence="8">
    <location>
        <begin position="99"/>
        <end position="139"/>
    </location>
</feature>
<dbReference type="PROSITE" id="PS00678">
    <property type="entry name" value="WD_REPEATS_1"/>
    <property type="match status" value="1"/>
</dbReference>
<dbReference type="AlphaFoldDB" id="A0A9N9II82"/>